<feature type="transmembrane region" description="Helical" evidence="5">
    <location>
        <begin position="347"/>
        <end position="365"/>
    </location>
</feature>
<evidence type="ECO:0000313" key="6">
    <source>
        <dbReference type="EMBL" id="AYN66683.1"/>
    </source>
</evidence>
<feature type="transmembrane region" description="Helical" evidence="5">
    <location>
        <begin position="310"/>
        <end position="335"/>
    </location>
</feature>
<feature type="transmembrane region" description="Helical" evidence="5">
    <location>
        <begin position="190"/>
        <end position="210"/>
    </location>
</feature>
<evidence type="ECO:0000256" key="1">
    <source>
        <dbReference type="ARBA" id="ARBA00004141"/>
    </source>
</evidence>
<feature type="transmembrane region" description="Helical" evidence="5">
    <location>
        <begin position="61"/>
        <end position="84"/>
    </location>
</feature>
<dbReference type="GO" id="GO:0016020">
    <property type="term" value="C:membrane"/>
    <property type="evidence" value="ECO:0007669"/>
    <property type="project" value="UniProtKB-SubCell"/>
</dbReference>
<dbReference type="InterPro" id="IPR002797">
    <property type="entry name" value="Polysacc_synth"/>
</dbReference>
<dbReference type="PANTHER" id="PTHR43424">
    <property type="entry name" value="LOCUS PUTATIVE PROTEIN 1-RELATED"/>
    <property type="match status" value="1"/>
</dbReference>
<comment type="subcellular location">
    <subcellularLocation>
        <location evidence="1">Membrane</location>
        <topology evidence="1">Multi-pass membrane protein</topology>
    </subcellularLocation>
</comment>
<dbReference type="Proteomes" id="UP000276309">
    <property type="component" value="Chromosome"/>
</dbReference>
<proteinExistence type="predicted"/>
<evidence type="ECO:0000256" key="3">
    <source>
        <dbReference type="ARBA" id="ARBA00022989"/>
    </source>
</evidence>
<organism evidence="6 7">
    <name type="scientific">Euzebyella marina</name>
    <dbReference type="NCBI Taxonomy" id="1761453"/>
    <lineage>
        <taxon>Bacteria</taxon>
        <taxon>Pseudomonadati</taxon>
        <taxon>Bacteroidota</taxon>
        <taxon>Flavobacteriia</taxon>
        <taxon>Flavobacteriales</taxon>
        <taxon>Flavobacteriaceae</taxon>
        <taxon>Euzebyella</taxon>
    </lineage>
</organism>
<keyword evidence="7" id="KW-1185">Reference proteome</keyword>
<feature type="transmembrane region" description="Helical" evidence="5">
    <location>
        <begin position="96"/>
        <end position="124"/>
    </location>
</feature>
<keyword evidence="4 5" id="KW-0472">Membrane</keyword>
<dbReference type="Pfam" id="PF01943">
    <property type="entry name" value="Polysacc_synt"/>
    <property type="match status" value="1"/>
</dbReference>
<feature type="transmembrane region" description="Helical" evidence="5">
    <location>
        <begin position="374"/>
        <end position="392"/>
    </location>
</feature>
<feature type="transmembrane region" description="Helical" evidence="5">
    <location>
        <begin position="37"/>
        <end position="55"/>
    </location>
</feature>
<sequence>MHEKRQNFLLNKIKALSMNEGVKKYAFNTSWLFSEQIIRMVVGLLVGVWVARYLGPSKFGLLNYAYSLVGLFGAIATLGLNSVVIRDIVKSKEKDVNILLGTAFFLKIIGAAITICILWVSIVLIDGDKLTSILVFIIASSTIFQSFNVIDFYFQAKVKSKFVVYTNFIVLGVASLLKVILIVTKAPLQYFAMVFLVESIILALGLFLFYKLQKNNIKNWKFRKLIAKKLLRDSWPLILSSIAVSIGMRIDQVMLKTLINEESVGYYSVGVKLAEVFNFIPVLIVQSVFPKIVGMNFNSDRKVLVLLIRYVFFALIILGLVVNTLSQFIVNLLYGPNYYPSSNVLDILIWTIPFVYLNLITIAILQTKNFNKMVLIRQATLAGLNILVNLFLIPRYGILGAAIATVFAEFSVILLGFLIPKERWVFGVRAQALLFIPEKFFTTQKKI</sequence>
<accession>A0A3G2L368</accession>
<keyword evidence="2 5" id="KW-0812">Transmembrane</keyword>
<evidence type="ECO:0000256" key="4">
    <source>
        <dbReference type="ARBA" id="ARBA00023136"/>
    </source>
</evidence>
<feature type="transmembrane region" description="Helical" evidence="5">
    <location>
        <begin position="398"/>
        <end position="419"/>
    </location>
</feature>
<dbReference type="PANTHER" id="PTHR43424:SF1">
    <property type="entry name" value="LOCUS PUTATIVE PROTEIN 1-RELATED"/>
    <property type="match status" value="1"/>
</dbReference>
<feature type="transmembrane region" description="Helical" evidence="5">
    <location>
        <begin position="130"/>
        <end position="150"/>
    </location>
</feature>
<evidence type="ECO:0000256" key="5">
    <source>
        <dbReference type="SAM" id="Phobius"/>
    </source>
</evidence>
<dbReference type="EMBL" id="CP032050">
    <property type="protein sequence ID" value="AYN66683.1"/>
    <property type="molecule type" value="Genomic_DNA"/>
</dbReference>
<protein>
    <submittedName>
        <fullName evidence="6">Flippase</fullName>
    </submittedName>
</protein>
<evidence type="ECO:0000256" key="2">
    <source>
        <dbReference type="ARBA" id="ARBA00022692"/>
    </source>
</evidence>
<dbReference type="CDD" id="cd13128">
    <property type="entry name" value="MATE_Wzx_like"/>
    <property type="match status" value="1"/>
</dbReference>
<dbReference type="AlphaFoldDB" id="A0A3G2L368"/>
<name>A0A3G2L368_9FLAO</name>
<dbReference type="InterPro" id="IPR052556">
    <property type="entry name" value="PolySynth_Transporter"/>
</dbReference>
<reference evidence="6 7" key="1">
    <citation type="submission" date="2018-08" db="EMBL/GenBank/DDBJ databases">
        <title>The reduced genetic potential of extracellular carbohydrate catabolism in Euzebyella marina RN62, a Flavobacteriia bacterium isolated from the hadal water.</title>
        <authorList>
            <person name="Xue C."/>
        </authorList>
    </citation>
    <scope>NUCLEOTIDE SEQUENCE [LARGE SCALE GENOMIC DNA]</scope>
    <source>
        <strain evidence="6 7">RN62</strain>
    </source>
</reference>
<dbReference type="KEGG" id="emar:D1013_04435"/>
<feature type="transmembrane region" description="Helical" evidence="5">
    <location>
        <begin position="230"/>
        <end position="250"/>
    </location>
</feature>
<keyword evidence="3 5" id="KW-1133">Transmembrane helix</keyword>
<feature type="transmembrane region" description="Helical" evidence="5">
    <location>
        <begin position="270"/>
        <end position="289"/>
    </location>
</feature>
<gene>
    <name evidence="6" type="ORF">D1013_04435</name>
</gene>
<feature type="transmembrane region" description="Helical" evidence="5">
    <location>
        <begin position="162"/>
        <end position="184"/>
    </location>
</feature>
<evidence type="ECO:0000313" key="7">
    <source>
        <dbReference type="Proteomes" id="UP000276309"/>
    </source>
</evidence>
<dbReference type="OrthoDB" id="9770347at2"/>